<dbReference type="Gene3D" id="2.60.40.790">
    <property type="match status" value="1"/>
</dbReference>
<dbReference type="GO" id="GO:0005783">
    <property type="term" value="C:endoplasmic reticulum"/>
    <property type="evidence" value="ECO:0007669"/>
    <property type="project" value="UniProtKB-SubCell"/>
</dbReference>
<keyword evidence="11 19" id="KW-0802">TPR repeat</keyword>
<dbReference type="Gene3D" id="3.40.50.2000">
    <property type="entry name" value="Glycogen Phosphorylase B"/>
    <property type="match status" value="2"/>
</dbReference>
<comment type="similarity">
    <text evidence="5">Belongs to the SGT1 family.</text>
</comment>
<dbReference type="InterPro" id="IPR044563">
    <property type="entry name" value="Sgt1-like"/>
</dbReference>
<comment type="similarity">
    <text evidence="6">Belongs to the UDP-glycosyltransferase family.</text>
</comment>
<evidence type="ECO:0000256" key="5">
    <source>
        <dbReference type="ARBA" id="ARBA00008509"/>
    </source>
</evidence>
<keyword evidence="16" id="KW-0539">Nucleus</keyword>
<dbReference type="PROSITE" id="PS51048">
    <property type="entry name" value="SGS"/>
    <property type="match status" value="1"/>
</dbReference>
<accession>A0AAW2NF16</accession>
<dbReference type="InterPro" id="IPR008978">
    <property type="entry name" value="HSP20-like_chaperone"/>
</dbReference>
<evidence type="ECO:0000256" key="13">
    <source>
        <dbReference type="ARBA" id="ARBA00022824"/>
    </source>
</evidence>
<reference evidence="22" key="1">
    <citation type="submission" date="2020-06" db="EMBL/GenBank/DDBJ databases">
        <authorList>
            <person name="Li T."/>
            <person name="Hu X."/>
            <person name="Zhang T."/>
            <person name="Song X."/>
            <person name="Zhang H."/>
            <person name="Dai N."/>
            <person name="Sheng W."/>
            <person name="Hou X."/>
            <person name="Wei L."/>
        </authorList>
    </citation>
    <scope>NUCLEOTIDE SEQUENCE</scope>
    <source>
        <strain evidence="22">G02</strain>
        <tissue evidence="22">Leaf</tissue>
    </source>
</reference>
<dbReference type="FunFam" id="1.25.40.10:FF:000259">
    <property type="entry name" value="Protein SGT1 homolog"/>
    <property type="match status" value="1"/>
</dbReference>
<dbReference type="GO" id="GO:0006952">
    <property type="term" value="P:defense response"/>
    <property type="evidence" value="ECO:0007669"/>
    <property type="project" value="UniProtKB-KW"/>
</dbReference>
<dbReference type="EMBL" id="JACGWJ010000020">
    <property type="protein sequence ID" value="KAL0341016.1"/>
    <property type="molecule type" value="Genomic_DNA"/>
</dbReference>
<gene>
    <name evidence="22" type="ORF">Sradi_4618400</name>
</gene>
<dbReference type="GO" id="GO:0030008">
    <property type="term" value="C:TRAPP complex"/>
    <property type="evidence" value="ECO:0007669"/>
    <property type="project" value="InterPro"/>
</dbReference>
<evidence type="ECO:0000256" key="14">
    <source>
        <dbReference type="ARBA" id="ARBA00022892"/>
    </source>
</evidence>
<sequence>MASSDLETKAKEAFIDDHFELAVDLYSQAIALSPNNAELFVDRAQANIKLGNFTEAVADANKAIELDPAMAKAYLRKGVACIKLEEYQTAKTALETGASLAPGDSRFTNLIKECDESIAEEAGELPTKLVDKAPTDVATSSDLPPATGLSSEVSTVSSTKPKYRHEFYQKPDEVVVTIFAKGIPANCVVVDFGEQILSVTIEVPGEEPYQFQPRLFGKIVPAKCRYDVMSTKIEIRLAKADTVHWTSLEFRRDVAVVQKAHVPSVNLKPTYPSSKPKRVDWDKLEAQVKKEEKEEKLDGDAALNKFFREIYRDADEDTRRAMSKSFVESNGTVLSTNWKEVGSKKVEGSPPDGMELKKGVLKKVSVGDFDQTSREMQFFGGSEISPSPPAPAASGNNAHMLYIFNRNGVCLLYREWNRPLKTLSSQQDHKLMFGLLFSLKSLTAKMDPTSVEKGNLGVPQLPGQGCSFHSFRTNTYKLSFMETPSGIKIILVTHPRTSDLRDSLKYIYNLYVEYVVKNPLYSPGTPIRYELFNKAVDQYVREPAHCCWISIVMIHAFFAPPPPLPSISISASTTVTYHRLPPPSSAKFNLQSVELFFEISRLTNPILRQALHEIQQKSNIKAFVIDFFSNPAFEVSTCMNIPTYYWFAPGAFGLCLLLHLPTIHETIAGDIGDLNDFLEVPGCPLLHSSEFPESYGSINQWFMRPGCANSACLLAWPLIARENNTHAGAKHDCLRWLDSQPSKSVIFLCFGRRGVFSGEQLKAIALGLENSGYRFLWAVRSPPGKHDLGSAEEPDLAALMPEGFLERTKERGLLLKSWAPQVEVLRHGSVGGFVTHCGQSSLLEAVSSGYR</sequence>
<evidence type="ECO:0000256" key="6">
    <source>
        <dbReference type="ARBA" id="ARBA00009995"/>
    </source>
</evidence>
<name>A0AAW2NF16_SESRA</name>
<evidence type="ECO:0000256" key="15">
    <source>
        <dbReference type="ARBA" id="ARBA00023034"/>
    </source>
</evidence>
<dbReference type="Pfam" id="PF00201">
    <property type="entry name" value="UDPGT"/>
    <property type="match status" value="1"/>
</dbReference>
<dbReference type="GO" id="GO:0008194">
    <property type="term" value="F:UDP-glycosyltransferase activity"/>
    <property type="evidence" value="ECO:0007669"/>
    <property type="project" value="InterPro"/>
</dbReference>
<proteinExistence type="inferred from homology"/>
<comment type="caution">
    <text evidence="22">The sequence shown here is derived from an EMBL/GenBank/DDBJ whole genome shotgun (WGS) entry which is preliminary data.</text>
</comment>
<keyword evidence="12" id="KW-0611">Plant defense</keyword>
<dbReference type="SUPFAM" id="SSF49764">
    <property type="entry name" value="HSP20-like chaperones"/>
    <property type="match status" value="1"/>
</dbReference>
<evidence type="ECO:0000256" key="12">
    <source>
        <dbReference type="ARBA" id="ARBA00022821"/>
    </source>
</evidence>
<evidence type="ECO:0000313" key="22">
    <source>
        <dbReference type="EMBL" id="KAL0341016.1"/>
    </source>
</evidence>
<dbReference type="FunFam" id="3.40.50.2000:FF:000056">
    <property type="entry name" value="Glycosyltransferase"/>
    <property type="match status" value="1"/>
</dbReference>
<dbReference type="Pfam" id="PF04969">
    <property type="entry name" value="CS"/>
    <property type="match status" value="1"/>
</dbReference>
<keyword evidence="15" id="KW-0333">Golgi apparatus</keyword>
<evidence type="ECO:0000256" key="2">
    <source>
        <dbReference type="ARBA" id="ARBA00004240"/>
    </source>
</evidence>
<organism evidence="22">
    <name type="scientific">Sesamum radiatum</name>
    <name type="common">Black benniseed</name>
    <dbReference type="NCBI Taxonomy" id="300843"/>
    <lineage>
        <taxon>Eukaryota</taxon>
        <taxon>Viridiplantae</taxon>
        <taxon>Streptophyta</taxon>
        <taxon>Embryophyta</taxon>
        <taxon>Tracheophyta</taxon>
        <taxon>Spermatophyta</taxon>
        <taxon>Magnoliopsida</taxon>
        <taxon>eudicotyledons</taxon>
        <taxon>Gunneridae</taxon>
        <taxon>Pentapetalae</taxon>
        <taxon>asterids</taxon>
        <taxon>lamiids</taxon>
        <taxon>Lamiales</taxon>
        <taxon>Pedaliaceae</taxon>
        <taxon>Sesamum</taxon>
    </lineage>
</organism>
<dbReference type="InterPro" id="IPR007699">
    <property type="entry name" value="SGS_dom"/>
</dbReference>
<keyword evidence="7" id="KW-0813">Transport</keyword>
<dbReference type="Gene3D" id="1.25.40.10">
    <property type="entry name" value="Tetratricopeptide repeat domain"/>
    <property type="match status" value="1"/>
</dbReference>
<dbReference type="Pfam" id="PF04099">
    <property type="entry name" value="Sybindin"/>
    <property type="match status" value="1"/>
</dbReference>
<dbReference type="Pfam" id="PF05002">
    <property type="entry name" value="SGS"/>
    <property type="match status" value="1"/>
</dbReference>
<dbReference type="CDD" id="cd03784">
    <property type="entry name" value="GT1_Gtf-like"/>
    <property type="match status" value="1"/>
</dbReference>
<evidence type="ECO:0000259" key="20">
    <source>
        <dbReference type="PROSITE" id="PS51048"/>
    </source>
</evidence>
<keyword evidence="13" id="KW-0256">Endoplasmic reticulum</keyword>
<dbReference type="SMART" id="SM00028">
    <property type="entry name" value="TPR"/>
    <property type="match status" value="3"/>
</dbReference>
<dbReference type="PROSITE" id="PS50005">
    <property type="entry name" value="TPR"/>
    <property type="match status" value="1"/>
</dbReference>
<dbReference type="PROSITE" id="PS51203">
    <property type="entry name" value="CS"/>
    <property type="match status" value="1"/>
</dbReference>
<evidence type="ECO:0000256" key="8">
    <source>
        <dbReference type="ARBA" id="ARBA00022490"/>
    </source>
</evidence>
<dbReference type="GO" id="GO:0051087">
    <property type="term" value="F:protein-folding chaperone binding"/>
    <property type="evidence" value="ECO:0007669"/>
    <property type="project" value="InterPro"/>
</dbReference>
<evidence type="ECO:0000256" key="16">
    <source>
        <dbReference type="ARBA" id="ARBA00023242"/>
    </source>
</evidence>
<dbReference type="Gene3D" id="3.30.450.70">
    <property type="match status" value="1"/>
</dbReference>
<evidence type="ECO:0000256" key="11">
    <source>
        <dbReference type="ARBA" id="ARBA00022803"/>
    </source>
</evidence>
<protein>
    <recommendedName>
        <fullName evidence="17">Protein SGT1 homolog</fullName>
    </recommendedName>
    <alternativeName>
        <fullName evidence="18">Suppressor of G2 allele of SKP1 homolog</fullName>
    </alternativeName>
</protein>
<evidence type="ECO:0000256" key="19">
    <source>
        <dbReference type="PROSITE-ProRule" id="PRU00339"/>
    </source>
</evidence>
<dbReference type="InterPro" id="IPR011012">
    <property type="entry name" value="Longin-like_dom_sf"/>
</dbReference>
<evidence type="ECO:0000259" key="21">
    <source>
        <dbReference type="PROSITE" id="PS51203"/>
    </source>
</evidence>
<evidence type="ECO:0000256" key="7">
    <source>
        <dbReference type="ARBA" id="ARBA00022448"/>
    </source>
</evidence>
<feature type="domain" description="CS" evidence="21">
    <location>
        <begin position="160"/>
        <end position="249"/>
    </location>
</feature>
<dbReference type="FunFam" id="2.60.40.790:FF:000041">
    <property type="entry name" value="Protein SGT1 homolog A"/>
    <property type="match status" value="1"/>
</dbReference>
<dbReference type="GO" id="GO:0016192">
    <property type="term" value="P:vesicle-mediated transport"/>
    <property type="evidence" value="ECO:0007669"/>
    <property type="project" value="UniProtKB-KW"/>
</dbReference>
<dbReference type="GO" id="GO:0005794">
    <property type="term" value="C:Golgi apparatus"/>
    <property type="evidence" value="ECO:0007669"/>
    <property type="project" value="UniProtKB-SubCell"/>
</dbReference>
<comment type="subcellular location">
    <subcellularLocation>
        <location evidence="3">Cytoplasm</location>
    </subcellularLocation>
    <subcellularLocation>
        <location evidence="2">Endoplasmic reticulum</location>
    </subcellularLocation>
    <subcellularLocation>
        <location evidence="4">Golgi apparatus</location>
    </subcellularLocation>
    <subcellularLocation>
        <location evidence="1">Nucleus</location>
    </subcellularLocation>
</comment>
<evidence type="ECO:0000256" key="3">
    <source>
        <dbReference type="ARBA" id="ARBA00004496"/>
    </source>
</evidence>
<dbReference type="CDD" id="cd14855">
    <property type="entry name" value="TRAPPC1_MUM2"/>
    <property type="match status" value="1"/>
</dbReference>
<keyword evidence="8" id="KW-0963">Cytoplasm</keyword>
<dbReference type="CDD" id="cd06466">
    <property type="entry name" value="p23_CS_SGT1_like"/>
    <property type="match status" value="1"/>
</dbReference>
<keyword evidence="10" id="KW-0677">Repeat</keyword>
<dbReference type="InterPro" id="IPR007052">
    <property type="entry name" value="CS_dom"/>
</dbReference>
<dbReference type="SUPFAM" id="SSF48452">
    <property type="entry name" value="TPR-like"/>
    <property type="match status" value="1"/>
</dbReference>
<reference evidence="22" key="2">
    <citation type="journal article" date="2024" name="Plant">
        <title>Genomic evolution and insights into agronomic trait innovations of Sesamum species.</title>
        <authorList>
            <person name="Miao H."/>
            <person name="Wang L."/>
            <person name="Qu L."/>
            <person name="Liu H."/>
            <person name="Sun Y."/>
            <person name="Le M."/>
            <person name="Wang Q."/>
            <person name="Wei S."/>
            <person name="Zheng Y."/>
            <person name="Lin W."/>
            <person name="Duan Y."/>
            <person name="Cao H."/>
            <person name="Xiong S."/>
            <person name="Wang X."/>
            <person name="Wei L."/>
            <person name="Li C."/>
            <person name="Ma Q."/>
            <person name="Ju M."/>
            <person name="Zhao R."/>
            <person name="Li G."/>
            <person name="Mu C."/>
            <person name="Tian Q."/>
            <person name="Mei H."/>
            <person name="Zhang T."/>
            <person name="Gao T."/>
            <person name="Zhang H."/>
        </authorList>
    </citation>
    <scope>NUCLEOTIDE SEQUENCE</scope>
    <source>
        <strain evidence="22">G02</strain>
    </source>
</reference>
<evidence type="ECO:0000256" key="1">
    <source>
        <dbReference type="ARBA" id="ARBA00004123"/>
    </source>
</evidence>
<evidence type="ECO:0000256" key="18">
    <source>
        <dbReference type="ARBA" id="ARBA00075471"/>
    </source>
</evidence>
<evidence type="ECO:0000256" key="9">
    <source>
        <dbReference type="ARBA" id="ARBA00022679"/>
    </source>
</evidence>
<dbReference type="SMART" id="SM01399">
    <property type="entry name" value="Sybindin"/>
    <property type="match status" value="1"/>
</dbReference>
<feature type="repeat" description="TPR" evidence="19">
    <location>
        <begin position="37"/>
        <end position="70"/>
    </location>
</feature>
<evidence type="ECO:0000256" key="4">
    <source>
        <dbReference type="ARBA" id="ARBA00004555"/>
    </source>
</evidence>
<dbReference type="InterPro" id="IPR019734">
    <property type="entry name" value="TPR_rpt"/>
</dbReference>
<dbReference type="InterPro" id="IPR011990">
    <property type="entry name" value="TPR-like_helical_dom_sf"/>
</dbReference>
<feature type="domain" description="SGS" evidence="20">
    <location>
        <begin position="270"/>
        <end position="361"/>
    </location>
</feature>
<dbReference type="SUPFAM" id="SSF64356">
    <property type="entry name" value="SNARE-like"/>
    <property type="match status" value="1"/>
</dbReference>
<dbReference type="InterPro" id="IPR002213">
    <property type="entry name" value="UDP_glucos_trans"/>
</dbReference>
<dbReference type="GO" id="GO:0005634">
    <property type="term" value="C:nucleus"/>
    <property type="evidence" value="ECO:0007669"/>
    <property type="project" value="UniProtKB-SubCell"/>
</dbReference>
<evidence type="ECO:0000256" key="10">
    <source>
        <dbReference type="ARBA" id="ARBA00022737"/>
    </source>
</evidence>
<dbReference type="AlphaFoldDB" id="A0AAW2NF16"/>
<dbReference type="InterPro" id="IPR007233">
    <property type="entry name" value="TRAPPC"/>
</dbReference>
<dbReference type="SUPFAM" id="SSF53756">
    <property type="entry name" value="UDP-Glycosyltransferase/glycogen phosphorylase"/>
    <property type="match status" value="1"/>
</dbReference>
<dbReference type="FunFam" id="3.30.450.70:FF:000006">
    <property type="entry name" value="Trafficking particle complex subunit 1"/>
    <property type="match status" value="1"/>
</dbReference>
<keyword evidence="14" id="KW-0931">ER-Golgi transport</keyword>
<keyword evidence="9" id="KW-0808">Transferase</keyword>
<dbReference type="PANTHER" id="PTHR45862">
    <property type="entry name" value="PROTEIN SGT1 HOMOLOG"/>
    <property type="match status" value="1"/>
</dbReference>
<dbReference type="Pfam" id="PF14559">
    <property type="entry name" value="TPR_19"/>
    <property type="match status" value="1"/>
</dbReference>
<evidence type="ECO:0000256" key="17">
    <source>
        <dbReference type="ARBA" id="ARBA00069423"/>
    </source>
</evidence>